<comment type="caution">
    <text evidence="2">The sequence shown here is derived from an EMBL/GenBank/DDBJ whole genome shotgun (WGS) entry which is preliminary data.</text>
</comment>
<dbReference type="InterPro" id="IPR036237">
    <property type="entry name" value="Xyl_isomerase-like_sf"/>
</dbReference>
<name>A0A4V2MR81_9SPHI</name>
<keyword evidence="3" id="KW-1185">Reference proteome</keyword>
<dbReference type="OrthoDB" id="2555274at2"/>
<dbReference type="AlphaFoldDB" id="A0A4V2MR81"/>
<dbReference type="SUPFAM" id="SSF51658">
    <property type="entry name" value="Xylose isomerase-like"/>
    <property type="match status" value="1"/>
</dbReference>
<evidence type="ECO:0000313" key="3">
    <source>
        <dbReference type="Proteomes" id="UP000293925"/>
    </source>
</evidence>
<dbReference type="EMBL" id="SJSO01000004">
    <property type="protein sequence ID" value="TCD28347.1"/>
    <property type="molecule type" value="Genomic_DNA"/>
</dbReference>
<evidence type="ECO:0000259" key="1">
    <source>
        <dbReference type="Pfam" id="PF01261"/>
    </source>
</evidence>
<dbReference type="InterPro" id="IPR013022">
    <property type="entry name" value="Xyl_isomerase-like_TIM-brl"/>
</dbReference>
<dbReference type="GO" id="GO:0016853">
    <property type="term" value="F:isomerase activity"/>
    <property type="evidence" value="ECO:0007669"/>
    <property type="project" value="UniProtKB-KW"/>
</dbReference>
<gene>
    <name evidence="2" type="ORF">EZ456_06600</name>
</gene>
<accession>A0A4V2MR81</accession>
<dbReference type="RefSeq" id="WP_131528498.1">
    <property type="nucleotide sequence ID" value="NZ_SJSO01000004.1"/>
</dbReference>
<organism evidence="2 3">
    <name type="scientific">Pedobacter psychrodurus</name>
    <dbReference type="NCBI Taxonomy" id="2530456"/>
    <lineage>
        <taxon>Bacteria</taxon>
        <taxon>Pseudomonadati</taxon>
        <taxon>Bacteroidota</taxon>
        <taxon>Sphingobacteriia</taxon>
        <taxon>Sphingobacteriales</taxon>
        <taxon>Sphingobacteriaceae</taxon>
        <taxon>Pedobacter</taxon>
    </lineage>
</organism>
<proteinExistence type="predicted"/>
<evidence type="ECO:0000313" key="2">
    <source>
        <dbReference type="EMBL" id="TCD28347.1"/>
    </source>
</evidence>
<reference evidence="2 3" key="1">
    <citation type="submission" date="2019-02" db="EMBL/GenBank/DDBJ databases">
        <title>Pedobacter sp. RP-3-21 sp. nov., isolated from Arctic soil.</title>
        <authorList>
            <person name="Dahal R.H."/>
        </authorList>
    </citation>
    <scope>NUCLEOTIDE SEQUENCE [LARGE SCALE GENOMIC DNA]</scope>
    <source>
        <strain evidence="2 3">RP-3-21</strain>
    </source>
</reference>
<feature type="domain" description="Xylose isomerase-like TIM barrel" evidence="1">
    <location>
        <begin position="23"/>
        <end position="187"/>
    </location>
</feature>
<sequence length="273" mass="31831">MKLNFFCPRWGCETLSWADFFVKVKSAGYDGVEIGFPYDLSEIERHEILNGLAAHKLEVIGQHWQTVNSDFEAHKKEFESHLKSLVELKPLFINSQTGKDYYTFDQNLKLFAIADQISASSGVKILHETHRGKWSFAAHIAQSYLELNPKLRITLDISHWFAVAESLLEDQEKAVQMAILKTDHLHARIGFEEGPQVMDPRSPENERILLRHLQIWDRVISLKRENKETHFTITPEYGAPPYQHLMPFSNLPITNQWDINLWMKDLLKERYSK</sequence>
<dbReference type="Proteomes" id="UP000293925">
    <property type="component" value="Unassembled WGS sequence"/>
</dbReference>
<keyword evidence="2" id="KW-0413">Isomerase</keyword>
<dbReference type="Gene3D" id="3.20.20.150">
    <property type="entry name" value="Divalent-metal-dependent TIM barrel enzymes"/>
    <property type="match status" value="1"/>
</dbReference>
<dbReference type="Pfam" id="PF01261">
    <property type="entry name" value="AP_endonuc_2"/>
    <property type="match status" value="1"/>
</dbReference>
<protein>
    <submittedName>
        <fullName evidence="2">Sugar phosphate isomerase/epimerase</fullName>
    </submittedName>
</protein>